<keyword evidence="3" id="KW-1185">Reference proteome</keyword>
<feature type="compositionally biased region" description="Basic and acidic residues" evidence="1">
    <location>
        <begin position="372"/>
        <end position="384"/>
    </location>
</feature>
<protein>
    <recommendedName>
        <fullName evidence="4">ELM2 domain-containing protein</fullName>
    </recommendedName>
</protein>
<feature type="compositionally biased region" description="Low complexity" evidence="1">
    <location>
        <begin position="271"/>
        <end position="292"/>
    </location>
</feature>
<feature type="non-terminal residue" evidence="2">
    <location>
        <position position="1"/>
    </location>
</feature>
<evidence type="ECO:0000256" key="1">
    <source>
        <dbReference type="SAM" id="MobiDB-lite"/>
    </source>
</evidence>
<feature type="region of interest" description="Disordered" evidence="1">
    <location>
        <begin position="356"/>
        <end position="389"/>
    </location>
</feature>
<organism evidence="2 3">
    <name type="scientific">Pristionchus entomophagus</name>
    <dbReference type="NCBI Taxonomy" id="358040"/>
    <lineage>
        <taxon>Eukaryota</taxon>
        <taxon>Metazoa</taxon>
        <taxon>Ecdysozoa</taxon>
        <taxon>Nematoda</taxon>
        <taxon>Chromadorea</taxon>
        <taxon>Rhabditida</taxon>
        <taxon>Rhabditina</taxon>
        <taxon>Diplogasteromorpha</taxon>
        <taxon>Diplogasteroidea</taxon>
        <taxon>Neodiplogasteridae</taxon>
        <taxon>Pristionchus</taxon>
    </lineage>
</organism>
<evidence type="ECO:0008006" key="4">
    <source>
        <dbReference type="Google" id="ProtNLM"/>
    </source>
</evidence>
<dbReference type="Proteomes" id="UP001432027">
    <property type="component" value="Unassembled WGS sequence"/>
</dbReference>
<feature type="region of interest" description="Disordered" evidence="1">
    <location>
        <begin position="1"/>
        <end position="20"/>
    </location>
</feature>
<feature type="region of interest" description="Disordered" evidence="1">
    <location>
        <begin position="237"/>
        <end position="336"/>
    </location>
</feature>
<dbReference type="EMBL" id="BTSX01000004">
    <property type="protein sequence ID" value="GMS97020.1"/>
    <property type="molecule type" value="Genomic_DNA"/>
</dbReference>
<feature type="compositionally biased region" description="Basic and acidic residues" evidence="1">
    <location>
        <begin position="325"/>
        <end position="336"/>
    </location>
</feature>
<evidence type="ECO:0000313" key="2">
    <source>
        <dbReference type="EMBL" id="GMS97020.1"/>
    </source>
</evidence>
<reference evidence="2" key="1">
    <citation type="submission" date="2023-10" db="EMBL/GenBank/DDBJ databases">
        <title>Genome assembly of Pristionchus species.</title>
        <authorList>
            <person name="Yoshida K."/>
            <person name="Sommer R.J."/>
        </authorList>
    </citation>
    <scope>NUCLEOTIDE SEQUENCE</scope>
    <source>
        <strain evidence="2">RS0144</strain>
    </source>
</reference>
<dbReference type="AlphaFoldDB" id="A0AAV5TRX8"/>
<gene>
    <name evidence="2" type="ORF">PENTCL1PPCAC_19195</name>
</gene>
<proteinExistence type="predicted"/>
<accession>A0AAV5TRX8</accession>
<evidence type="ECO:0000313" key="3">
    <source>
        <dbReference type="Proteomes" id="UP001432027"/>
    </source>
</evidence>
<comment type="caution">
    <text evidence="2">The sequence shown here is derived from an EMBL/GenBank/DDBJ whole genome shotgun (WGS) entry which is preliminary data.</text>
</comment>
<sequence>EKFPSTFLSPIRYEESQSHDYPERDDVVWKKSDSELTDEQIGAYLESTKHLKQDIALSILREFGHDISSAVKKCAALEEIPDLSLLEARVLLAASPVPYTVLDGESESWIDPEKHILDLLPLVSPSAIMNYYNRIGRENCMPPRGWVPNADHLKSASLGTGEDGSTPCTQQEGRALRSSSIIPVLPRKVGKRDNLTISMVGFDERTSAEDELSTQRYSFPFLLLNRNGTQSIERKPYLTPINSIESPPEKRGRSGNRLPIHTSPLTFGERSPFTSSHEPSSSSSSSFSSAYEESTRRKKKKDPLAIAMNWRPIDNGTRSRRLSKKMMESGGAEKKKAAPVSDYDRFAQMRLGVDNDGPIEMMDVDGGGRGAVMDEPRSGEHPASADEDELEFLWDEREMSEKSETRTINANSRQ</sequence>
<name>A0AAV5TRX8_9BILA</name>